<reference evidence="2 3" key="2">
    <citation type="journal article" date="2008" name="Nature">
        <title>The Phaeodactylum genome reveals the evolutionary history of diatom genomes.</title>
        <authorList>
            <person name="Bowler C."/>
            <person name="Allen A.E."/>
            <person name="Badger J.H."/>
            <person name="Grimwood J."/>
            <person name="Jabbari K."/>
            <person name="Kuo A."/>
            <person name="Maheswari U."/>
            <person name="Martens C."/>
            <person name="Maumus F."/>
            <person name="Otillar R.P."/>
            <person name="Rayko E."/>
            <person name="Salamov A."/>
            <person name="Vandepoele K."/>
            <person name="Beszteri B."/>
            <person name="Gruber A."/>
            <person name="Heijde M."/>
            <person name="Katinka M."/>
            <person name="Mock T."/>
            <person name="Valentin K."/>
            <person name="Verret F."/>
            <person name="Berges J.A."/>
            <person name="Brownlee C."/>
            <person name="Cadoret J.P."/>
            <person name="Chiovitti A."/>
            <person name="Choi C.J."/>
            <person name="Coesel S."/>
            <person name="De Martino A."/>
            <person name="Detter J.C."/>
            <person name="Durkin C."/>
            <person name="Falciatore A."/>
            <person name="Fournet J."/>
            <person name="Haruta M."/>
            <person name="Huysman M.J."/>
            <person name="Jenkins B.D."/>
            <person name="Jiroutova K."/>
            <person name="Jorgensen R.E."/>
            <person name="Joubert Y."/>
            <person name="Kaplan A."/>
            <person name="Kroger N."/>
            <person name="Kroth P.G."/>
            <person name="La Roche J."/>
            <person name="Lindquist E."/>
            <person name="Lommer M."/>
            <person name="Martin-Jezequel V."/>
            <person name="Lopez P.J."/>
            <person name="Lucas S."/>
            <person name="Mangogna M."/>
            <person name="McGinnis K."/>
            <person name="Medlin L.K."/>
            <person name="Montsant A."/>
            <person name="Oudot-Le Secq M.P."/>
            <person name="Napoli C."/>
            <person name="Obornik M."/>
            <person name="Parker M.S."/>
            <person name="Petit J.L."/>
            <person name="Porcel B.M."/>
            <person name="Poulsen N."/>
            <person name="Robison M."/>
            <person name="Rychlewski L."/>
            <person name="Rynearson T.A."/>
            <person name="Schmutz J."/>
            <person name="Shapiro H."/>
            <person name="Siaut M."/>
            <person name="Stanley M."/>
            <person name="Sussman M.R."/>
            <person name="Taylor A.R."/>
            <person name="Vardi A."/>
            <person name="von Dassow P."/>
            <person name="Vyverman W."/>
            <person name="Willis A."/>
            <person name="Wyrwicz L.S."/>
            <person name="Rokhsar D.S."/>
            <person name="Weissenbach J."/>
            <person name="Armbrust E.V."/>
            <person name="Green B.R."/>
            <person name="Van de Peer Y."/>
            <person name="Grigoriev I.V."/>
        </authorList>
    </citation>
    <scope>NUCLEOTIDE SEQUENCE [LARGE SCALE GENOMIC DNA]</scope>
    <source>
        <strain evidence="2 3">CCMP1335</strain>
    </source>
</reference>
<evidence type="ECO:0000313" key="3">
    <source>
        <dbReference type="Proteomes" id="UP000001449"/>
    </source>
</evidence>
<dbReference type="GeneID" id="7444390"/>
<organism evidence="2 3">
    <name type="scientific">Thalassiosira pseudonana</name>
    <name type="common">Marine diatom</name>
    <name type="synonym">Cyclotella nana</name>
    <dbReference type="NCBI Taxonomy" id="35128"/>
    <lineage>
        <taxon>Eukaryota</taxon>
        <taxon>Sar</taxon>
        <taxon>Stramenopiles</taxon>
        <taxon>Ochrophyta</taxon>
        <taxon>Bacillariophyta</taxon>
        <taxon>Coscinodiscophyceae</taxon>
        <taxon>Thalassiosirophycidae</taxon>
        <taxon>Thalassiosirales</taxon>
        <taxon>Thalassiosiraceae</taxon>
        <taxon>Thalassiosira</taxon>
    </lineage>
</organism>
<evidence type="ECO:0008006" key="4">
    <source>
        <dbReference type="Google" id="ProtNLM"/>
    </source>
</evidence>
<feature type="compositionally biased region" description="Polar residues" evidence="1">
    <location>
        <begin position="102"/>
        <end position="117"/>
    </location>
</feature>
<protein>
    <recommendedName>
        <fullName evidence="4">tRNA/rRNA methyltransferase SpoU type domain-containing protein</fullName>
    </recommendedName>
</protein>
<sequence>MNTADDDKRKIAHGPSVHAIKRAKYEAKQERLRQAAEQEQQRRQTTSSHHHTYAVQNVNHAQGLAKWSSWVDNDRETRTTRSEFVTAEDVREIRQMRMGKQRCNNFPSQPTDASCGTSLGGYKGNEAQADSKEDGERRGRLLRIMEWIEPFFDLKEVPSTAGNTDNLSKGTHTNSRLFVAEGTEAVRLMMQKCEHRPISDSCGMNESGGMNPPVHLLSILSKPSTFFDPPTCLIDELKDYSTNEALPFNIIIGTEDALTEIVGFPVARGAMVCGAVPTYNNAYQSLKNLLMRSTVDETGVGREQTPEAVTPKTIIPTEITQPQQRQIKRIIALDAISNTSNMGSILRTAAAFGVDVILLSDDSCDAWYRQSPWWTMNLTILLLRRMGLEMIVFQHSLRERGTRNPPLCHQ</sequence>
<feature type="region of interest" description="Disordered" evidence="1">
    <location>
        <begin position="1"/>
        <end position="49"/>
    </location>
</feature>
<proteinExistence type="predicted"/>
<dbReference type="InParanoid" id="B8LDK9"/>
<dbReference type="AlphaFoldDB" id="B8LDK9"/>
<dbReference type="HOGENOM" id="CLU_671753_0_0_1"/>
<evidence type="ECO:0000256" key="1">
    <source>
        <dbReference type="SAM" id="MobiDB-lite"/>
    </source>
</evidence>
<dbReference type="PaxDb" id="35128-Thaps25510"/>
<dbReference type="EMBL" id="DS999420">
    <property type="protein sequence ID" value="EED86567.1"/>
    <property type="molecule type" value="Genomic_DNA"/>
</dbReference>
<keyword evidence="3" id="KW-1185">Reference proteome</keyword>
<dbReference type="Gene3D" id="3.40.1280.10">
    <property type="match status" value="1"/>
</dbReference>
<dbReference type="Proteomes" id="UP000001449">
    <property type="component" value="Unassembled WGS sequence"/>
</dbReference>
<dbReference type="eggNOG" id="KOG2506">
    <property type="taxonomic scope" value="Eukaryota"/>
</dbReference>
<dbReference type="SUPFAM" id="SSF75217">
    <property type="entry name" value="alpha/beta knot"/>
    <property type="match status" value="1"/>
</dbReference>
<dbReference type="InterPro" id="IPR029026">
    <property type="entry name" value="tRNA_m1G_MTases_N"/>
</dbReference>
<evidence type="ECO:0000313" key="2">
    <source>
        <dbReference type="EMBL" id="EED86567.1"/>
    </source>
</evidence>
<dbReference type="PANTHER" id="PTHR43191">
    <property type="entry name" value="RRNA METHYLTRANSFERASE 3"/>
    <property type="match status" value="1"/>
</dbReference>
<feature type="compositionally biased region" description="Basic and acidic residues" evidence="1">
    <location>
        <begin position="23"/>
        <end position="42"/>
    </location>
</feature>
<dbReference type="InterPro" id="IPR029028">
    <property type="entry name" value="Alpha/beta_knot_MTases"/>
</dbReference>
<gene>
    <name evidence="2" type="ORF">THAPSDRAFT_25510</name>
</gene>
<feature type="region of interest" description="Disordered" evidence="1">
    <location>
        <begin position="102"/>
        <end position="136"/>
    </location>
</feature>
<dbReference type="PANTHER" id="PTHR43191:SF7">
    <property type="entry name" value="OBP33PEP LIKE PROTEIN"/>
    <property type="match status" value="1"/>
</dbReference>
<dbReference type="RefSeq" id="XP_002297099.1">
    <property type="nucleotide sequence ID" value="XM_002297063.1"/>
</dbReference>
<accession>B8LDK9</accession>
<dbReference type="KEGG" id="tps:THAPSDRAFT_25510"/>
<name>B8LDK9_THAPS</name>
<dbReference type="InterPro" id="IPR051259">
    <property type="entry name" value="rRNA_Methyltransferase"/>
</dbReference>
<reference evidence="2 3" key="1">
    <citation type="journal article" date="2004" name="Science">
        <title>The genome of the diatom Thalassiosira pseudonana: ecology, evolution, and metabolism.</title>
        <authorList>
            <person name="Armbrust E.V."/>
            <person name="Berges J.A."/>
            <person name="Bowler C."/>
            <person name="Green B.R."/>
            <person name="Martinez D."/>
            <person name="Putnam N.H."/>
            <person name="Zhou S."/>
            <person name="Allen A.E."/>
            <person name="Apt K.E."/>
            <person name="Bechner M."/>
            <person name="Brzezinski M.A."/>
            <person name="Chaal B.K."/>
            <person name="Chiovitti A."/>
            <person name="Davis A.K."/>
            <person name="Demarest M.S."/>
            <person name="Detter J.C."/>
            <person name="Glavina T."/>
            <person name="Goodstein D."/>
            <person name="Hadi M.Z."/>
            <person name="Hellsten U."/>
            <person name="Hildebrand M."/>
            <person name="Jenkins B.D."/>
            <person name="Jurka J."/>
            <person name="Kapitonov V.V."/>
            <person name="Kroger N."/>
            <person name="Lau W.W."/>
            <person name="Lane T.W."/>
            <person name="Larimer F.W."/>
            <person name="Lippmeier J.C."/>
            <person name="Lucas S."/>
            <person name="Medina M."/>
            <person name="Montsant A."/>
            <person name="Obornik M."/>
            <person name="Parker M.S."/>
            <person name="Palenik B."/>
            <person name="Pazour G.J."/>
            <person name="Richardson P.M."/>
            <person name="Rynearson T.A."/>
            <person name="Saito M.A."/>
            <person name="Schwartz D.C."/>
            <person name="Thamatrakoln K."/>
            <person name="Valentin K."/>
            <person name="Vardi A."/>
            <person name="Wilkerson F.P."/>
            <person name="Rokhsar D.S."/>
        </authorList>
    </citation>
    <scope>NUCLEOTIDE SEQUENCE [LARGE SCALE GENOMIC DNA]</scope>
    <source>
        <strain evidence="2 3">CCMP1335</strain>
    </source>
</reference>